<dbReference type="OrthoDB" id="2019644at2759"/>
<dbReference type="GO" id="GO:0017056">
    <property type="term" value="F:structural constituent of nuclear pore"/>
    <property type="evidence" value="ECO:0007669"/>
    <property type="project" value="TreeGrafter"/>
</dbReference>
<comment type="similarity">
    <text evidence="2">Belongs to the NUP186/NUP192/NUP205 family.</text>
</comment>
<dbReference type="Proteomes" id="UP001153636">
    <property type="component" value="Chromosome 2"/>
</dbReference>
<evidence type="ECO:0000256" key="1">
    <source>
        <dbReference type="ARBA" id="ARBA00004123"/>
    </source>
</evidence>
<protein>
    <submittedName>
        <fullName evidence="5">Uncharacterized protein</fullName>
    </submittedName>
</protein>
<proteinExistence type="inferred from homology"/>
<organism evidence="5 6">
    <name type="scientific">Psylliodes chrysocephalus</name>
    <dbReference type="NCBI Taxonomy" id="3402493"/>
    <lineage>
        <taxon>Eukaryota</taxon>
        <taxon>Metazoa</taxon>
        <taxon>Ecdysozoa</taxon>
        <taxon>Arthropoda</taxon>
        <taxon>Hexapoda</taxon>
        <taxon>Insecta</taxon>
        <taxon>Pterygota</taxon>
        <taxon>Neoptera</taxon>
        <taxon>Endopterygota</taxon>
        <taxon>Coleoptera</taxon>
        <taxon>Polyphaga</taxon>
        <taxon>Cucujiformia</taxon>
        <taxon>Chrysomeloidea</taxon>
        <taxon>Chrysomelidae</taxon>
        <taxon>Galerucinae</taxon>
        <taxon>Alticini</taxon>
        <taxon>Psylliodes</taxon>
    </lineage>
</organism>
<keyword evidence="4" id="KW-0539">Nucleus</keyword>
<evidence type="ECO:0000256" key="2">
    <source>
        <dbReference type="ARBA" id="ARBA00005892"/>
    </source>
</evidence>
<dbReference type="InterPro" id="IPR021827">
    <property type="entry name" value="Nup186/Nup192/Nup205"/>
</dbReference>
<reference evidence="5" key="1">
    <citation type="submission" date="2022-01" db="EMBL/GenBank/DDBJ databases">
        <authorList>
            <person name="King R."/>
        </authorList>
    </citation>
    <scope>NUCLEOTIDE SEQUENCE</scope>
</reference>
<evidence type="ECO:0000256" key="4">
    <source>
        <dbReference type="ARBA" id="ARBA00023242"/>
    </source>
</evidence>
<accession>A0A9P0GD67</accession>
<evidence type="ECO:0000313" key="6">
    <source>
        <dbReference type="Proteomes" id="UP001153636"/>
    </source>
</evidence>
<dbReference type="PANTHER" id="PTHR31344">
    <property type="entry name" value="NUCLEAR PORE COMPLEX PROTEIN NUP205"/>
    <property type="match status" value="1"/>
</dbReference>
<gene>
    <name evidence="5" type="ORF">PSYICH_LOCUS6999</name>
</gene>
<comment type="subcellular location">
    <subcellularLocation>
        <location evidence="1">Nucleus</location>
    </subcellularLocation>
</comment>
<keyword evidence="6" id="KW-1185">Reference proteome</keyword>
<dbReference type="EMBL" id="OV651814">
    <property type="protein sequence ID" value="CAH1106596.1"/>
    <property type="molecule type" value="Genomic_DNA"/>
</dbReference>
<dbReference type="PANTHER" id="PTHR31344:SF0">
    <property type="entry name" value="NUCLEAR PORE COMPLEX PROTEIN NUP205"/>
    <property type="match status" value="1"/>
</dbReference>
<evidence type="ECO:0000256" key="3">
    <source>
        <dbReference type="ARBA" id="ARBA00022448"/>
    </source>
</evidence>
<keyword evidence="3" id="KW-0813">Transport</keyword>
<evidence type="ECO:0000313" key="5">
    <source>
        <dbReference type="EMBL" id="CAH1106596.1"/>
    </source>
</evidence>
<sequence>MPQSFRFQEAINKEENLVDSAIEMNVFTFLHNIFLDNKTLYKEPFLYKRIHNLITDFIFSMYPKVKDLRMKADEIGRTMQVYIREGLEVPANLPRYFEYLLLSVGKLYASDVLNTDYVSNYWSPIEINQSQMNSVRAAPRSVSLFKFIRLAGDVLPSTLFVPYITMLSGLSSSQQTARHCFNMLKQVGSHISANLSWDHFFMSFSQYYNNLRQEVPPQTDTVYMNRAPYHKGVSPQELEGLHTVLLLIRTVAEHDEFSRLALCEHPGWSPLTNLLGLVSCSIPIPLKADLLLTLAALSKSSENAAQMWENLEASQILVTIPSTSSYAPRGIQTELEEIESRIEEYPLTRAVLKLLDELTNFGIPRMLGAGPRKPGFDPYLSFIINSVFLKYHSRSYRNATEKWEIASLCLKLFEKFLNQYDPRITDFPGNSSQSEPTPPGYHLMLQLNSKSELFYIVMNIIHEANRVFDAYIIFPGQEVIKECILSALNIVHRVLVLQSKFFALLTSSSSPVMLTSLSKLLLSINRVTNKPDHCINIAKFVTYQQQMPHHSYVAVKIMNHITSSCVVHNHFMNILLSIEEPMELIKNGFVECLDCGSDEHRNVIENTKKEILKLLKQCLSYNAPNLSLFLLGFNLKKDVSKTEFQFPGVLGFPRSCFHSMISIMDAVINTSFEKPSPTLLESVYHLLYLLASNSKTSGPILRFIRLNKFFYQEQLRECCKYIDRGLAEFSQITWLLKILATELKVLSQLKQVTYLKQLTNFLVDLPNEELKNKDMFAMVQKSTLDPKVMFSDTLRMDNFLTGLIPLFELTVPVVETPTWEYFDNAVLNQILQNCQQKVGPRLIDLKKLHQILYDELKSLQGTAVMGQIQAITHEIQKVLRYALEMNKRNETCAVITQFTDAWRQIVEVLVIYTPAEILSSTEQQVVSISLLKQLLKNITKTQWLPEVSRLLSGAVLILMDNLKKWYLKEKRMERISNSDTEAFVNVLKLYYSSLKEILENLTRWIMTSDVVNGELRVNLYTSLVSFLQLTYNDVPHDDIMFNNSLFISRLDSSKINVSEETMPLQFATEVLSSFGDKLIEIICQDCIGGQEICKILAMSSFTHLMLLSGNINCMLLLSGRGYLKHIIQSIADSNNELRGILEPSVDTIKPLYLYIAKILLLARLAGTKIGSELLLEQKLLTVFSNMTVFTYHPEISKVWDGDDILEDFLPPLEKKYLQIWLPSLHICNAILTTLGTENQSAVAQIMYFLLSHIDVVELILRSGCIELAPMSLKELALLTSILARAANNNLINVLENPNIVQNNRAQLHRIQKLMLALLPKFILTEDTVRNLTTSGTSKFQTSDRLLYAMQIISNLLCYSRNVVANNGIDHAGVGVIFYPTLNDPLLSNTGYRSLSNVNEQEPSLGVIVQQLISTVNFHHKEKATFDLLNRKLKEIPEMNSADLSTYIEDGDELTDLSCKREKAYEVISDRLEKKRREISYCTFILENALYLVWSHLDFYMLKAIPKMRSFEYGTMHPTLKPDSKSLLNVFYINIKIICSYNLTA</sequence>
<dbReference type="Pfam" id="PF11894">
    <property type="entry name" value="Nup192"/>
    <property type="match status" value="1"/>
</dbReference>
<dbReference type="GO" id="GO:0006999">
    <property type="term" value="P:nuclear pore organization"/>
    <property type="evidence" value="ECO:0007669"/>
    <property type="project" value="TreeGrafter"/>
</dbReference>
<dbReference type="GO" id="GO:0044611">
    <property type="term" value="C:nuclear pore inner ring"/>
    <property type="evidence" value="ECO:0007669"/>
    <property type="project" value="TreeGrafter"/>
</dbReference>
<name>A0A9P0GD67_9CUCU</name>